<protein>
    <recommendedName>
        <fullName evidence="5">2,5-diamino-6-ribosylamino-4(3H)-pyrimidinone 5'-phosphate reductase</fullName>
        <ecNumber evidence="4">1.1.1.302</ecNumber>
    </recommendedName>
    <alternativeName>
        <fullName evidence="10">2,5-diamino-6-(5-phospho-D-ribosylamino)pyrimidin-4(3H)-one reductase</fullName>
    </alternativeName>
    <alternativeName>
        <fullName evidence="9">2,5-diamino-6-ribitylamino-4(3H)-pyrimidinone 5'-phosphate synthase</fullName>
    </alternativeName>
</protein>
<evidence type="ECO:0000256" key="6">
    <source>
        <dbReference type="ARBA" id="ARBA00022619"/>
    </source>
</evidence>
<name>A0A165T429_9APHY</name>
<keyword evidence="15" id="KW-1185">Reference proteome</keyword>
<dbReference type="PANTHER" id="PTHR38011">
    <property type="entry name" value="DIHYDROFOLATE REDUCTASE FAMILY PROTEIN (AFU_ORTHOLOGUE AFUA_8G06820)"/>
    <property type="match status" value="1"/>
</dbReference>
<gene>
    <name evidence="14" type="ORF">DAEQUDRAFT_722532</name>
</gene>
<evidence type="ECO:0000313" key="15">
    <source>
        <dbReference type="Proteomes" id="UP000076727"/>
    </source>
</evidence>
<evidence type="ECO:0000256" key="9">
    <source>
        <dbReference type="ARBA" id="ARBA00030073"/>
    </source>
</evidence>
<comment type="function">
    <text evidence="1">Catalyzes an early step in riboflavin biosynthesis, the NADPH-dependent reduction of the ribose side chain of 2,5-diamino-6-ribosylamino-4(3H)-pyrimidinone 5'-phosphate, yielding 2,5-diamino-6-ribitylamino-4(3H)-pyrimidinone 5'-phosphate.</text>
</comment>
<accession>A0A165T429</accession>
<dbReference type="PANTHER" id="PTHR38011:SF7">
    <property type="entry name" value="2,5-DIAMINO-6-RIBOSYLAMINO-4(3H)-PYRIMIDINONE 5'-PHOSPHATE REDUCTASE"/>
    <property type="match status" value="1"/>
</dbReference>
<keyword evidence="8" id="KW-0560">Oxidoreductase</keyword>
<evidence type="ECO:0000256" key="11">
    <source>
        <dbReference type="ARBA" id="ARBA00047550"/>
    </source>
</evidence>
<evidence type="ECO:0000313" key="14">
    <source>
        <dbReference type="EMBL" id="KZT72903.1"/>
    </source>
</evidence>
<proteinExistence type="inferred from homology"/>
<comment type="catalytic activity">
    <reaction evidence="12">
        <text>2,5-diamino-6-(1-D-ribitylamino)pyrimidin-4(3H)-one 5'-phosphate + NADP(+) = 2,5-diamino-6-(1-D-ribosylamino)pyrimidin-4(3H)-one 5'-phosphate + NADPH + H(+)</text>
        <dbReference type="Rhea" id="RHEA:27278"/>
        <dbReference type="ChEBI" id="CHEBI:15378"/>
        <dbReference type="ChEBI" id="CHEBI:57783"/>
        <dbReference type="ChEBI" id="CHEBI:58349"/>
        <dbReference type="ChEBI" id="CHEBI:58890"/>
        <dbReference type="ChEBI" id="CHEBI:59545"/>
        <dbReference type="EC" id="1.1.1.302"/>
    </reaction>
</comment>
<keyword evidence="7" id="KW-0521">NADP</keyword>
<evidence type="ECO:0000259" key="13">
    <source>
        <dbReference type="Pfam" id="PF01872"/>
    </source>
</evidence>
<evidence type="ECO:0000256" key="4">
    <source>
        <dbReference type="ARBA" id="ARBA00012851"/>
    </source>
</evidence>
<evidence type="ECO:0000256" key="5">
    <source>
        <dbReference type="ARBA" id="ARBA00015035"/>
    </source>
</evidence>
<dbReference type="STRING" id="1314783.A0A165T429"/>
<comment type="pathway">
    <text evidence="2">Cofactor biosynthesis; riboflavin biosynthesis.</text>
</comment>
<feature type="domain" description="Bacterial bifunctional deaminase-reductase C-terminal" evidence="13">
    <location>
        <begin position="73"/>
        <end position="298"/>
    </location>
</feature>
<comment type="similarity">
    <text evidence="3">Belongs to the HTP reductase family.</text>
</comment>
<evidence type="ECO:0000256" key="3">
    <source>
        <dbReference type="ARBA" id="ARBA00009723"/>
    </source>
</evidence>
<dbReference type="AlphaFoldDB" id="A0A165T429"/>
<dbReference type="InterPro" id="IPR024072">
    <property type="entry name" value="DHFR-like_dom_sf"/>
</dbReference>
<dbReference type="GO" id="GO:0009231">
    <property type="term" value="P:riboflavin biosynthetic process"/>
    <property type="evidence" value="ECO:0007669"/>
    <property type="project" value="UniProtKB-KW"/>
</dbReference>
<dbReference type="GO" id="GO:0008703">
    <property type="term" value="F:5-amino-6-(5-phosphoribosylamino)uracil reductase activity"/>
    <property type="evidence" value="ECO:0007669"/>
    <property type="project" value="InterPro"/>
</dbReference>
<dbReference type="InterPro" id="IPR050765">
    <property type="entry name" value="Riboflavin_Biosynth_HTPR"/>
</dbReference>
<organism evidence="14 15">
    <name type="scientific">Daedalea quercina L-15889</name>
    <dbReference type="NCBI Taxonomy" id="1314783"/>
    <lineage>
        <taxon>Eukaryota</taxon>
        <taxon>Fungi</taxon>
        <taxon>Dikarya</taxon>
        <taxon>Basidiomycota</taxon>
        <taxon>Agaricomycotina</taxon>
        <taxon>Agaricomycetes</taxon>
        <taxon>Polyporales</taxon>
        <taxon>Fomitopsis</taxon>
    </lineage>
</organism>
<dbReference type="Gene3D" id="3.40.430.10">
    <property type="entry name" value="Dihydrofolate Reductase, subunit A"/>
    <property type="match status" value="1"/>
</dbReference>
<dbReference type="Proteomes" id="UP000076727">
    <property type="component" value="Unassembled WGS sequence"/>
</dbReference>
<evidence type="ECO:0000256" key="2">
    <source>
        <dbReference type="ARBA" id="ARBA00005104"/>
    </source>
</evidence>
<evidence type="ECO:0000256" key="1">
    <source>
        <dbReference type="ARBA" id="ARBA00003555"/>
    </source>
</evidence>
<keyword evidence="6" id="KW-0686">Riboflavin biosynthesis</keyword>
<dbReference type="EC" id="1.1.1.302" evidence="4"/>
<dbReference type="Pfam" id="PF01872">
    <property type="entry name" value="RibD_C"/>
    <property type="match status" value="1"/>
</dbReference>
<dbReference type="InterPro" id="IPR002734">
    <property type="entry name" value="RibDG_C"/>
</dbReference>
<evidence type="ECO:0000256" key="7">
    <source>
        <dbReference type="ARBA" id="ARBA00022857"/>
    </source>
</evidence>
<reference evidence="14 15" key="1">
    <citation type="journal article" date="2016" name="Mol. Biol. Evol.">
        <title>Comparative Genomics of Early-Diverging Mushroom-Forming Fungi Provides Insights into the Origins of Lignocellulose Decay Capabilities.</title>
        <authorList>
            <person name="Nagy L.G."/>
            <person name="Riley R."/>
            <person name="Tritt A."/>
            <person name="Adam C."/>
            <person name="Daum C."/>
            <person name="Floudas D."/>
            <person name="Sun H."/>
            <person name="Yadav J.S."/>
            <person name="Pangilinan J."/>
            <person name="Larsson K.H."/>
            <person name="Matsuura K."/>
            <person name="Barry K."/>
            <person name="Labutti K."/>
            <person name="Kuo R."/>
            <person name="Ohm R.A."/>
            <person name="Bhattacharya S.S."/>
            <person name="Shirouzu T."/>
            <person name="Yoshinaga Y."/>
            <person name="Martin F.M."/>
            <person name="Grigoriev I.V."/>
            <person name="Hibbett D.S."/>
        </authorList>
    </citation>
    <scope>NUCLEOTIDE SEQUENCE [LARGE SCALE GENOMIC DNA]</scope>
    <source>
        <strain evidence="14 15">L-15889</strain>
    </source>
</reference>
<sequence>MRTNGADARFDRARLGRRLAQTFDAMTTILPSPPNFLSRVFELPAGDVLAHSVYVDDDKPRICSLHTLEPNRPYVTLTFAQSLDAKIAGQGGKQLALSGNESMLMTHWLRTFHDGILVGIGTALNDNPQLNTRHLPPFSADGPYKYHLPRPIILDTDLRLPIDCKLLRNYRAGVGRRPWVVTRAIVADGDESHVSRQTSLETTGARIIEVNTDGDGRISIPSLLVRLRELGIQSLMVEGGARVIQSFLGVEARHRNCIDTVIITVAPTLVGNGGVGYGTDLSSDMLPGVQHIETELFGRDAVVAFKVTQ</sequence>
<evidence type="ECO:0000256" key="12">
    <source>
        <dbReference type="ARBA" id="ARBA00049020"/>
    </source>
</evidence>
<evidence type="ECO:0000256" key="10">
    <source>
        <dbReference type="ARBA" id="ARBA00031630"/>
    </source>
</evidence>
<comment type="catalytic activity">
    <reaction evidence="11">
        <text>2,5-diamino-6-(1-D-ribitylamino)pyrimidin-4(3H)-one 5'-phosphate + NAD(+) = 2,5-diamino-6-(1-D-ribosylamino)pyrimidin-4(3H)-one 5'-phosphate + NADH + H(+)</text>
        <dbReference type="Rhea" id="RHEA:27274"/>
        <dbReference type="ChEBI" id="CHEBI:15378"/>
        <dbReference type="ChEBI" id="CHEBI:57540"/>
        <dbReference type="ChEBI" id="CHEBI:57945"/>
        <dbReference type="ChEBI" id="CHEBI:58890"/>
        <dbReference type="ChEBI" id="CHEBI:59545"/>
        <dbReference type="EC" id="1.1.1.302"/>
    </reaction>
</comment>
<evidence type="ECO:0000256" key="8">
    <source>
        <dbReference type="ARBA" id="ARBA00023002"/>
    </source>
</evidence>
<dbReference type="OrthoDB" id="5432at2759"/>
<dbReference type="SUPFAM" id="SSF53597">
    <property type="entry name" value="Dihydrofolate reductase-like"/>
    <property type="match status" value="1"/>
</dbReference>
<dbReference type="EMBL" id="KV429039">
    <property type="protein sequence ID" value="KZT72903.1"/>
    <property type="molecule type" value="Genomic_DNA"/>
</dbReference>